<reference evidence="6" key="1">
    <citation type="submission" date="2009-01" db="EMBL/GenBank/DDBJ databases">
        <title>Complete sequence of Anaeromyxobacter dehalogenans 2CP-1.</title>
        <authorList>
            <consortium name="US DOE Joint Genome Institute"/>
            <person name="Lucas S."/>
            <person name="Copeland A."/>
            <person name="Lapidus A."/>
            <person name="Glavina del Rio T."/>
            <person name="Dalin E."/>
            <person name="Tice H."/>
            <person name="Bruce D."/>
            <person name="Goodwin L."/>
            <person name="Pitluck S."/>
            <person name="Saunders E."/>
            <person name="Brettin T."/>
            <person name="Detter J.C."/>
            <person name="Han C."/>
            <person name="Larimer F."/>
            <person name="Land M."/>
            <person name="Hauser L."/>
            <person name="Kyrpides N."/>
            <person name="Ovchinnikova G."/>
            <person name="Beliaev A.S."/>
            <person name="Richardson P."/>
        </authorList>
    </citation>
    <scope>NUCLEOTIDE SEQUENCE</scope>
    <source>
        <strain evidence="6">2CP-1</strain>
    </source>
</reference>
<comment type="similarity">
    <text evidence="1">Belongs to the peptidase S33 family.</text>
</comment>
<accession>B8J5Q0</accession>
<dbReference type="SUPFAM" id="SSF53474">
    <property type="entry name" value="alpha/beta-Hydrolases"/>
    <property type="match status" value="1"/>
</dbReference>
<feature type="domain" description="Epoxide hydrolase N-terminal" evidence="5">
    <location>
        <begin position="1"/>
        <end position="105"/>
    </location>
</feature>
<keyword evidence="3 6" id="KW-0378">Hydrolase</keyword>
<evidence type="ECO:0000256" key="4">
    <source>
        <dbReference type="PIRSR" id="PIRSR001112-1"/>
    </source>
</evidence>
<feature type="active site" description="Nucleophile" evidence="4">
    <location>
        <position position="174"/>
    </location>
</feature>
<dbReference type="Proteomes" id="UP000007089">
    <property type="component" value="Chromosome"/>
</dbReference>
<dbReference type="Pfam" id="PF06441">
    <property type="entry name" value="EHN"/>
    <property type="match status" value="1"/>
</dbReference>
<keyword evidence="7" id="KW-1185">Reference proteome</keyword>
<evidence type="ECO:0000256" key="3">
    <source>
        <dbReference type="ARBA" id="ARBA00022801"/>
    </source>
</evidence>
<dbReference type="HOGENOM" id="CLU_019414_0_1_7"/>
<dbReference type="EMBL" id="CP001359">
    <property type="protein sequence ID" value="ACL64997.1"/>
    <property type="molecule type" value="Genomic_DNA"/>
</dbReference>
<dbReference type="PRINTS" id="PR00412">
    <property type="entry name" value="EPOXHYDRLASE"/>
</dbReference>
<feature type="active site" description="Proton donor" evidence="4">
    <location>
        <position position="303"/>
    </location>
</feature>
<feature type="active site" description="Proton acceptor" evidence="4">
    <location>
        <position position="359"/>
    </location>
</feature>
<sequence>MEPFAIDVPEAVLHDLRERLRATRWPDAVEGAGWDYGADLAYMQELVAYWVDRFDWRAQERRLNQLPQFRARVDGLGIHFVHVRGRGPAPIPLVLTHGWPSSFIELEAVAGPLADPASHGGDARDAFDVVIPSMPGFGFSDRPTARGFVRVDRLWRKLMTQVLGYPWFVAHGTDVGARVTSALGRFQADVVRGIHLGSVDLEWPDPPPDAASMTAAERDYVARCARWEKEQGAYGELQATTPQTAAYGLNDSPAALAAWIVEKYRAWSDCGGEVERRFSKDTLLTNVVVYWATQTINSSMRRYYEVRHDPQPPLRPGERIEAPASIAMFPGERDLLVPREWAERCYHVRRWTNMPRGGHFPALEEPELLVQDLRESFRPLRGS</sequence>
<gene>
    <name evidence="6" type="ordered locus">A2cp1_1654</name>
</gene>
<evidence type="ECO:0000313" key="6">
    <source>
        <dbReference type="EMBL" id="ACL64997.1"/>
    </source>
</evidence>
<name>B8J5Q0_ANAD2</name>
<dbReference type="PANTHER" id="PTHR21661:SF35">
    <property type="entry name" value="EPOXIDE HYDROLASE"/>
    <property type="match status" value="1"/>
</dbReference>
<dbReference type="InterPro" id="IPR000639">
    <property type="entry name" value="Epox_hydrolase-like"/>
</dbReference>
<dbReference type="GO" id="GO:0004301">
    <property type="term" value="F:epoxide hydrolase activity"/>
    <property type="evidence" value="ECO:0007669"/>
    <property type="project" value="TreeGrafter"/>
</dbReference>
<dbReference type="InterPro" id="IPR029058">
    <property type="entry name" value="AB_hydrolase_fold"/>
</dbReference>
<evidence type="ECO:0000259" key="5">
    <source>
        <dbReference type="Pfam" id="PF06441"/>
    </source>
</evidence>
<organism evidence="6 7">
    <name type="scientific">Anaeromyxobacter dehalogenans (strain ATCC BAA-258 / DSM 21875 / 2CP-1)</name>
    <dbReference type="NCBI Taxonomy" id="455488"/>
    <lineage>
        <taxon>Bacteria</taxon>
        <taxon>Pseudomonadati</taxon>
        <taxon>Myxococcota</taxon>
        <taxon>Myxococcia</taxon>
        <taxon>Myxococcales</taxon>
        <taxon>Cystobacterineae</taxon>
        <taxon>Anaeromyxobacteraceae</taxon>
        <taxon>Anaeromyxobacter</taxon>
    </lineage>
</organism>
<evidence type="ECO:0000313" key="7">
    <source>
        <dbReference type="Proteomes" id="UP000007089"/>
    </source>
</evidence>
<evidence type="ECO:0000256" key="2">
    <source>
        <dbReference type="ARBA" id="ARBA00022797"/>
    </source>
</evidence>
<dbReference type="InterPro" id="IPR010497">
    <property type="entry name" value="Epoxide_hydro_N"/>
</dbReference>
<dbReference type="PANTHER" id="PTHR21661">
    <property type="entry name" value="EPOXIDE HYDROLASE 1-RELATED"/>
    <property type="match status" value="1"/>
</dbReference>
<protein>
    <submittedName>
        <fullName evidence="6">Epoxide hydrolase domain protein</fullName>
    </submittedName>
</protein>
<dbReference type="AlphaFoldDB" id="B8J5Q0"/>
<dbReference type="InterPro" id="IPR016292">
    <property type="entry name" value="Epoxide_hydrolase"/>
</dbReference>
<proteinExistence type="inferred from homology"/>
<dbReference type="PIRSF" id="PIRSF001112">
    <property type="entry name" value="Epoxide_hydrolase"/>
    <property type="match status" value="1"/>
</dbReference>
<dbReference type="RefSeq" id="WP_012632925.1">
    <property type="nucleotide sequence ID" value="NC_011891.1"/>
</dbReference>
<dbReference type="GO" id="GO:0097176">
    <property type="term" value="P:epoxide metabolic process"/>
    <property type="evidence" value="ECO:0007669"/>
    <property type="project" value="TreeGrafter"/>
</dbReference>
<keyword evidence="2" id="KW-0058">Aromatic hydrocarbons catabolism</keyword>
<dbReference type="Gene3D" id="3.40.50.1820">
    <property type="entry name" value="alpha/beta hydrolase"/>
    <property type="match status" value="1"/>
</dbReference>
<evidence type="ECO:0000256" key="1">
    <source>
        <dbReference type="ARBA" id="ARBA00010088"/>
    </source>
</evidence>
<dbReference type="KEGG" id="acp:A2cp1_1654"/>